<dbReference type="GO" id="GO:0000977">
    <property type="term" value="F:RNA polymerase II transcription regulatory region sequence-specific DNA binding"/>
    <property type="evidence" value="ECO:0007669"/>
    <property type="project" value="InterPro"/>
</dbReference>
<protein>
    <submittedName>
        <fullName evidence="9">Uncharacterized protein</fullName>
    </submittedName>
</protein>
<dbReference type="GO" id="GO:0005634">
    <property type="term" value="C:nucleus"/>
    <property type="evidence" value="ECO:0007669"/>
    <property type="project" value="UniProtKB-SubCell"/>
</dbReference>
<keyword evidence="3" id="KW-0238">DNA-binding</keyword>
<dbReference type="InterPro" id="IPR002100">
    <property type="entry name" value="TF_MADSbox"/>
</dbReference>
<feature type="domain" description="MADS-box" evidence="7">
    <location>
        <begin position="1"/>
        <end position="61"/>
    </location>
</feature>
<dbReference type="PRINTS" id="PR00404">
    <property type="entry name" value="MADSDOMAIN"/>
</dbReference>
<evidence type="ECO:0000259" key="7">
    <source>
        <dbReference type="PROSITE" id="PS50066"/>
    </source>
</evidence>
<name>A0AA38CBA9_TAXCH</name>
<dbReference type="PANTHER" id="PTHR48019">
    <property type="entry name" value="SERUM RESPONSE FACTOR HOMOLOG"/>
    <property type="match status" value="1"/>
</dbReference>
<dbReference type="SMART" id="SM00432">
    <property type="entry name" value="MADS"/>
    <property type="match status" value="1"/>
</dbReference>
<evidence type="ECO:0000256" key="3">
    <source>
        <dbReference type="ARBA" id="ARBA00023125"/>
    </source>
</evidence>
<evidence type="ECO:0000256" key="6">
    <source>
        <dbReference type="SAM" id="Coils"/>
    </source>
</evidence>
<sequence>MGRGKIEIKRIENSTNRQVTFSKRRSGLLKKAYELSVLCDAEVAVIIYSSRGKLYEYASKSVNRTIDRYKKSCSKERKREESLDLNTKHWEIEVNKLRQQIDMIKNQKRNLEGENISLLSIKDLKHLEILLERSLLNVRSKKEELLRQEIEAIQKREHVLLVENQFLHGK</sequence>
<dbReference type="CDD" id="cd00265">
    <property type="entry name" value="MADS_MEF2_like"/>
    <property type="match status" value="1"/>
</dbReference>
<dbReference type="Gene3D" id="3.40.1810.10">
    <property type="entry name" value="Transcription factor, MADS-box"/>
    <property type="match status" value="1"/>
</dbReference>
<dbReference type="Proteomes" id="UP000824469">
    <property type="component" value="Unassembled WGS sequence"/>
</dbReference>
<feature type="domain" description="K-box" evidence="8">
    <location>
        <begin position="87"/>
        <end position="170"/>
    </location>
</feature>
<comment type="subcellular location">
    <subcellularLocation>
        <location evidence="1">Nucleus</location>
    </subcellularLocation>
</comment>
<evidence type="ECO:0000256" key="5">
    <source>
        <dbReference type="ARBA" id="ARBA00023242"/>
    </source>
</evidence>
<comment type="caution">
    <text evidence="9">The sequence shown here is derived from an EMBL/GenBank/DDBJ whole genome shotgun (WGS) entry which is preliminary data.</text>
</comment>
<evidence type="ECO:0000313" key="9">
    <source>
        <dbReference type="EMBL" id="KAH9297137.1"/>
    </source>
</evidence>
<dbReference type="PROSITE" id="PS50066">
    <property type="entry name" value="MADS_BOX_2"/>
    <property type="match status" value="1"/>
</dbReference>
<dbReference type="EMBL" id="JAHRHJ020000010">
    <property type="protein sequence ID" value="KAH9297137.1"/>
    <property type="molecule type" value="Genomic_DNA"/>
</dbReference>
<dbReference type="GO" id="GO:0046983">
    <property type="term" value="F:protein dimerization activity"/>
    <property type="evidence" value="ECO:0007669"/>
    <property type="project" value="InterPro"/>
</dbReference>
<keyword evidence="6" id="KW-0175">Coiled coil</keyword>
<gene>
    <name evidence="9" type="ORF">KI387_028819</name>
</gene>
<proteinExistence type="predicted"/>
<dbReference type="InterPro" id="IPR002487">
    <property type="entry name" value="TF_Kbox"/>
</dbReference>
<dbReference type="FunFam" id="3.40.1810.10:FF:000005">
    <property type="entry name" value="MADS-box transcription factor 21"/>
    <property type="match status" value="1"/>
</dbReference>
<keyword evidence="2" id="KW-0805">Transcription regulation</keyword>
<keyword evidence="4" id="KW-0804">Transcription</keyword>
<evidence type="ECO:0000256" key="4">
    <source>
        <dbReference type="ARBA" id="ARBA00023163"/>
    </source>
</evidence>
<keyword evidence="5" id="KW-0539">Nucleus</keyword>
<dbReference type="GO" id="GO:0003700">
    <property type="term" value="F:DNA-binding transcription factor activity"/>
    <property type="evidence" value="ECO:0007669"/>
    <property type="project" value="InterPro"/>
</dbReference>
<organism evidence="9 10">
    <name type="scientific">Taxus chinensis</name>
    <name type="common">Chinese yew</name>
    <name type="synonym">Taxus wallichiana var. chinensis</name>
    <dbReference type="NCBI Taxonomy" id="29808"/>
    <lineage>
        <taxon>Eukaryota</taxon>
        <taxon>Viridiplantae</taxon>
        <taxon>Streptophyta</taxon>
        <taxon>Embryophyta</taxon>
        <taxon>Tracheophyta</taxon>
        <taxon>Spermatophyta</taxon>
        <taxon>Pinopsida</taxon>
        <taxon>Pinidae</taxon>
        <taxon>Conifers II</taxon>
        <taxon>Cupressales</taxon>
        <taxon>Taxaceae</taxon>
        <taxon>Taxus</taxon>
    </lineage>
</organism>
<evidence type="ECO:0000259" key="8">
    <source>
        <dbReference type="PROSITE" id="PS51297"/>
    </source>
</evidence>
<dbReference type="OMA" id="QDQPPIQ"/>
<dbReference type="PROSITE" id="PS51297">
    <property type="entry name" value="K_BOX"/>
    <property type="match status" value="1"/>
</dbReference>
<dbReference type="Pfam" id="PF01486">
    <property type="entry name" value="K-box"/>
    <property type="match status" value="1"/>
</dbReference>
<feature type="coiled-coil region" evidence="6">
    <location>
        <begin position="87"/>
        <end position="114"/>
    </location>
</feature>
<feature type="non-terminal residue" evidence="9">
    <location>
        <position position="1"/>
    </location>
</feature>
<reference evidence="9 10" key="1">
    <citation type="journal article" date="2021" name="Nat. Plants">
        <title>The Taxus genome provides insights into paclitaxel biosynthesis.</title>
        <authorList>
            <person name="Xiong X."/>
            <person name="Gou J."/>
            <person name="Liao Q."/>
            <person name="Li Y."/>
            <person name="Zhou Q."/>
            <person name="Bi G."/>
            <person name="Li C."/>
            <person name="Du R."/>
            <person name="Wang X."/>
            <person name="Sun T."/>
            <person name="Guo L."/>
            <person name="Liang H."/>
            <person name="Lu P."/>
            <person name="Wu Y."/>
            <person name="Zhang Z."/>
            <person name="Ro D.K."/>
            <person name="Shang Y."/>
            <person name="Huang S."/>
            <person name="Yan J."/>
        </authorList>
    </citation>
    <scope>NUCLEOTIDE SEQUENCE [LARGE SCALE GENOMIC DNA]</scope>
    <source>
        <strain evidence="9">Ta-2019</strain>
    </source>
</reference>
<dbReference type="SUPFAM" id="SSF55455">
    <property type="entry name" value="SRF-like"/>
    <property type="match status" value="1"/>
</dbReference>
<dbReference type="PROSITE" id="PS00350">
    <property type="entry name" value="MADS_BOX_1"/>
    <property type="match status" value="1"/>
</dbReference>
<evidence type="ECO:0000256" key="2">
    <source>
        <dbReference type="ARBA" id="ARBA00023015"/>
    </source>
</evidence>
<keyword evidence="10" id="KW-1185">Reference proteome</keyword>
<evidence type="ECO:0000256" key="1">
    <source>
        <dbReference type="ARBA" id="ARBA00004123"/>
    </source>
</evidence>
<dbReference type="InterPro" id="IPR036879">
    <property type="entry name" value="TF_MADSbox_sf"/>
</dbReference>
<dbReference type="AlphaFoldDB" id="A0AA38CBA9"/>
<accession>A0AA38CBA9</accession>
<dbReference type="InterPro" id="IPR033896">
    <property type="entry name" value="MEF2-like_N"/>
</dbReference>
<dbReference type="Pfam" id="PF00319">
    <property type="entry name" value="SRF-TF"/>
    <property type="match status" value="1"/>
</dbReference>
<dbReference type="InterPro" id="IPR050142">
    <property type="entry name" value="MADS-box/MEF2_TF"/>
</dbReference>
<dbReference type="GO" id="GO:0045944">
    <property type="term" value="P:positive regulation of transcription by RNA polymerase II"/>
    <property type="evidence" value="ECO:0007669"/>
    <property type="project" value="InterPro"/>
</dbReference>
<evidence type="ECO:0000313" key="10">
    <source>
        <dbReference type="Proteomes" id="UP000824469"/>
    </source>
</evidence>